<dbReference type="OrthoDB" id="9801773at2"/>
<keyword evidence="5" id="KW-1185">Reference proteome</keyword>
<evidence type="ECO:0000259" key="3">
    <source>
        <dbReference type="Pfam" id="PF08338"/>
    </source>
</evidence>
<dbReference type="InterPro" id="IPR010099">
    <property type="entry name" value="SDR39U1"/>
</dbReference>
<proteinExistence type="inferred from homology"/>
<evidence type="ECO:0000259" key="2">
    <source>
        <dbReference type="Pfam" id="PF01370"/>
    </source>
</evidence>
<sequence>MRILVTGGTGFIGGALIPELTRQGHDILLLSRQVLPCDGVYPSVTSLDQISSSERIDAVINLAGASMAGQRWNTDYKRELVNSRIDVTKALVCLVERLETPPEVIVSASAIGYYGHHDDEKLREDSLPEAGFSQSLCQEWEDALDPAREAGIRVATLRLGVVLDAGGGAFEQMAGSFRLGVGTWLGSGRQWLSWIHRRDVVAAISYVLSDANLSGPFNVCAPEPVTSRDFARVLSKHYFTLASIPVPAFAARLLVGEMADELLLRGQRVIPQALQDAGFAFRYPTLDQAVAAIR</sequence>
<dbReference type="Pfam" id="PF01370">
    <property type="entry name" value="Epimerase"/>
    <property type="match status" value="1"/>
</dbReference>
<dbReference type="Proteomes" id="UP000326287">
    <property type="component" value="Chromosome"/>
</dbReference>
<dbReference type="AlphaFoldDB" id="A0A5P9NMG5"/>
<dbReference type="InterPro" id="IPR036291">
    <property type="entry name" value="NAD(P)-bd_dom_sf"/>
</dbReference>
<gene>
    <name evidence="4" type="ORF">EY643_10845</name>
</gene>
<dbReference type="KEGG" id="halc:EY643_10845"/>
<dbReference type="EMBL" id="CP036422">
    <property type="protein sequence ID" value="QFU76118.1"/>
    <property type="molecule type" value="Genomic_DNA"/>
</dbReference>
<organism evidence="4 5">
    <name type="scientific">Halioglobus maricola</name>
    <dbReference type="NCBI Taxonomy" id="2601894"/>
    <lineage>
        <taxon>Bacteria</taxon>
        <taxon>Pseudomonadati</taxon>
        <taxon>Pseudomonadota</taxon>
        <taxon>Gammaproteobacteria</taxon>
        <taxon>Cellvibrionales</taxon>
        <taxon>Halieaceae</taxon>
        <taxon>Halioglobus</taxon>
    </lineage>
</organism>
<protein>
    <submittedName>
        <fullName evidence="4">TIGR01777 family protein</fullName>
    </submittedName>
</protein>
<dbReference type="Gene3D" id="3.40.50.720">
    <property type="entry name" value="NAD(P)-binding Rossmann-like Domain"/>
    <property type="match status" value="1"/>
</dbReference>
<accession>A0A5P9NMG5</accession>
<dbReference type="PANTHER" id="PTHR11092:SF0">
    <property type="entry name" value="EPIMERASE FAMILY PROTEIN SDR39U1"/>
    <property type="match status" value="1"/>
</dbReference>
<dbReference type="SUPFAM" id="SSF51735">
    <property type="entry name" value="NAD(P)-binding Rossmann-fold domains"/>
    <property type="match status" value="1"/>
</dbReference>
<evidence type="ECO:0000256" key="1">
    <source>
        <dbReference type="ARBA" id="ARBA00009353"/>
    </source>
</evidence>
<dbReference type="CDD" id="cd05242">
    <property type="entry name" value="SDR_a8"/>
    <property type="match status" value="1"/>
</dbReference>
<dbReference type="InterPro" id="IPR013549">
    <property type="entry name" value="DUF1731"/>
</dbReference>
<dbReference type="PANTHER" id="PTHR11092">
    <property type="entry name" value="SUGAR NUCLEOTIDE EPIMERASE RELATED"/>
    <property type="match status" value="1"/>
</dbReference>
<dbReference type="RefSeq" id="WP_152662223.1">
    <property type="nucleotide sequence ID" value="NZ_CP036422.1"/>
</dbReference>
<feature type="domain" description="DUF1731" evidence="3">
    <location>
        <begin position="246"/>
        <end position="293"/>
    </location>
</feature>
<comment type="similarity">
    <text evidence="1">Belongs to the NAD(P)-dependent epimerase/dehydratase family. SDR39U1 subfamily.</text>
</comment>
<dbReference type="Pfam" id="PF08338">
    <property type="entry name" value="DUF1731"/>
    <property type="match status" value="1"/>
</dbReference>
<evidence type="ECO:0000313" key="4">
    <source>
        <dbReference type="EMBL" id="QFU76118.1"/>
    </source>
</evidence>
<dbReference type="InterPro" id="IPR001509">
    <property type="entry name" value="Epimerase_deHydtase"/>
</dbReference>
<name>A0A5P9NMG5_9GAMM</name>
<reference evidence="4 5" key="1">
    <citation type="submission" date="2019-02" db="EMBL/GenBank/DDBJ databases">
        <authorList>
            <person name="Li S.-H."/>
        </authorList>
    </citation>
    <scope>NUCLEOTIDE SEQUENCE [LARGE SCALE GENOMIC DNA]</scope>
    <source>
        <strain evidence="4 5">IMCC14385</strain>
    </source>
</reference>
<evidence type="ECO:0000313" key="5">
    <source>
        <dbReference type="Proteomes" id="UP000326287"/>
    </source>
</evidence>
<dbReference type="NCBIfam" id="TIGR01777">
    <property type="entry name" value="yfcH"/>
    <property type="match status" value="1"/>
</dbReference>
<feature type="domain" description="NAD-dependent epimerase/dehydratase" evidence="2">
    <location>
        <begin position="3"/>
        <end position="219"/>
    </location>
</feature>